<reference evidence="1 2" key="1">
    <citation type="submission" date="2024-02" db="EMBL/GenBank/DDBJ databases">
        <authorList>
            <person name="Chen Y."/>
            <person name="Shah S."/>
            <person name="Dougan E. K."/>
            <person name="Thang M."/>
            <person name="Chan C."/>
        </authorList>
    </citation>
    <scope>NUCLEOTIDE SEQUENCE [LARGE SCALE GENOMIC DNA]</scope>
</reference>
<evidence type="ECO:0000313" key="1">
    <source>
        <dbReference type="EMBL" id="CAK9090450.1"/>
    </source>
</evidence>
<comment type="caution">
    <text evidence="1">The sequence shown here is derived from an EMBL/GenBank/DDBJ whole genome shotgun (WGS) entry which is preliminary data.</text>
</comment>
<protein>
    <submittedName>
        <fullName evidence="1">Uncharacterized protein</fullName>
    </submittedName>
</protein>
<accession>A0ABP0QQA9</accession>
<proteinExistence type="predicted"/>
<sequence>MCIKTRRTPADLVEELDRSKTIWATFFLLRLPSHACHAFHTVVFGTSDCGAMCFGSKDVCFKCGTPKSSGYGGGGGGGYGGYSAVPPPTSYGGGGCGGGAYGGGAYGGGGYGGYGSCGGWGMKGGYGGYGKDGKGCSPY</sequence>
<dbReference type="Proteomes" id="UP001642484">
    <property type="component" value="Unassembled WGS sequence"/>
</dbReference>
<evidence type="ECO:0000313" key="2">
    <source>
        <dbReference type="Proteomes" id="UP001642484"/>
    </source>
</evidence>
<keyword evidence="2" id="KW-1185">Reference proteome</keyword>
<dbReference type="EMBL" id="CAXAMN010024851">
    <property type="protein sequence ID" value="CAK9090450.1"/>
    <property type="molecule type" value="Genomic_DNA"/>
</dbReference>
<organism evidence="1 2">
    <name type="scientific">Durusdinium trenchii</name>
    <dbReference type="NCBI Taxonomy" id="1381693"/>
    <lineage>
        <taxon>Eukaryota</taxon>
        <taxon>Sar</taxon>
        <taxon>Alveolata</taxon>
        <taxon>Dinophyceae</taxon>
        <taxon>Suessiales</taxon>
        <taxon>Symbiodiniaceae</taxon>
        <taxon>Durusdinium</taxon>
    </lineage>
</organism>
<name>A0ABP0QQA9_9DINO</name>
<gene>
    <name evidence="1" type="ORF">CCMP2556_LOCUS43464</name>
</gene>